<dbReference type="Pfam" id="PF10141">
    <property type="entry name" value="ssDNA-exonuc_C"/>
    <property type="match status" value="1"/>
</dbReference>
<evidence type="ECO:0000256" key="1">
    <source>
        <dbReference type="ARBA" id="ARBA00005915"/>
    </source>
</evidence>
<dbReference type="InterPro" id="IPR018779">
    <property type="entry name" value="RecJ_C"/>
</dbReference>
<evidence type="ECO:0000259" key="8">
    <source>
        <dbReference type="Pfam" id="PF10141"/>
    </source>
</evidence>
<organism evidence="10 11">
    <name type="scientific">Bacillus oleivorans</name>
    <dbReference type="NCBI Taxonomy" id="1448271"/>
    <lineage>
        <taxon>Bacteria</taxon>
        <taxon>Bacillati</taxon>
        <taxon>Bacillota</taxon>
        <taxon>Bacilli</taxon>
        <taxon>Bacillales</taxon>
        <taxon>Bacillaceae</taxon>
        <taxon>Bacillus</taxon>
    </lineage>
</organism>
<evidence type="ECO:0000256" key="3">
    <source>
        <dbReference type="ARBA" id="ARBA00022722"/>
    </source>
</evidence>
<dbReference type="GO" id="GO:0008409">
    <property type="term" value="F:5'-3' exonuclease activity"/>
    <property type="evidence" value="ECO:0007669"/>
    <property type="project" value="InterPro"/>
</dbReference>
<dbReference type="InterPro" id="IPR001667">
    <property type="entry name" value="DDH_dom"/>
</dbReference>
<keyword evidence="4" id="KW-0378">Hydrolase</keyword>
<dbReference type="Gene3D" id="3.10.310.30">
    <property type="match status" value="1"/>
</dbReference>
<dbReference type="Gene3D" id="3.90.1640.30">
    <property type="match status" value="1"/>
</dbReference>
<keyword evidence="11" id="KW-1185">Reference proteome</keyword>
<evidence type="ECO:0000259" key="7">
    <source>
        <dbReference type="Pfam" id="PF02272"/>
    </source>
</evidence>
<proteinExistence type="inferred from homology"/>
<dbReference type="Pfam" id="PF17768">
    <property type="entry name" value="RecJ_OB"/>
    <property type="match status" value="1"/>
</dbReference>
<reference evidence="10 11" key="1">
    <citation type="submission" date="2017-08" db="EMBL/GenBank/DDBJ databases">
        <authorList>
            <person name="de Groot N.N."/>
        </authorList>
    </citation>
    <scope>NUCLEOTIDE SEQUENCE [LARGE SCALE GENOMIC DNA]</scope>
    <source>
        <strain evidence="10 11">JC228</strain>
    </source>
</reference>
<dbReference type="GO" id="GO:0006281">
    <property type="term" value="P:DNA repair"/>
    <property type="evidence" value="ECO:0007669"/>
    <property type="project" value="InterPro"/>
</dbReference>
<sequence>MLNSKNRWLVSEADSENIQQLSIELEVSPLLAKLLASRGLDKIEKAKQFIHTDFLQFHDPFLIRDMNKAVTRIKKAIEKQEPILVFGDYDADGVTSTTVMMTVLQDLGANVQFYIPDRFTEGYGPNKEAFYQAKEEGIQLIITVDTGISAIEEIEFANELEMDVIITDHHEPGETLPDAYAIIHPKVGEDYPFPFLAGVGVAWKVAHALYGTLPEHLIELACIGTVADLVPLQDENRLIVIEGLKKLRQTTLHGLLALLSCAKVDISTIDEETIGFTLGPRLNAPGRLTHAATAVLLLLTKDKSEAFEYAQEIEALNKERQKIVQDTVKEAIKQVEQTHDLDKDRVIVVGSKSWNSGVIGIVASKLVQEYYRPTFVFSIDEFEGTAKGSARSIHGFDLYENLTEVKDVLQHYGGHPMAAGMSLLEDDLKLFKERMNKLAIAKLNNEDLIPVIKVDARLTIDDIDIEAVEELKMLSPFGVQNPKPRVLIENATALDIRKIGADKTHLKMTIRDQSSVDVIGFGFGGVADEIAPLSSIEIVGELSINEWNNRKKPQLMMQDVCVKEWQLFDWRGIQGIHEKIDTVPSEKRKIIFFNHTSLRLLNNRFKENIVQFQNTSIASDDYIILWDLPTSMDQLTQLFHEGMPARIYAYFASSREDYFQTVPTREHFKWFYSYLLKYKSFNLKKHSIALAKRKGWTNDTIEFISKVFFELEFVTIDNGVVSINPTKQKRDLADSPTYKMKVERVELEKELLYSSYSQLKAIFEKSMNRHEKAREEIK</sequence>
<dbReference type="GO" id="GO:0003676">
    <property type="term" value="F:nucleic acid binding"/>
    <property type="evidence" value="ECO:0007669"/>
    <property type="project" value="InterPro"/>
</dbReference>
<dbReference type="NCBIfam" id="TIGR00644">
    <property type="entry name" value="recJ"/>
    <property type="match status" value="1"/>
</dbReference>
<name>A0A285CX60_9BACI</name>
<feature type="domain" description="RecJ OB" evidence="9">
    <location>
        <begin position="454"/>
        <end position="559"/>
    </location>
</feature>
<gene>
    <name evidence="10" type="ORF">SAMN05877753_105330</name>
</gene>
<dbReference type="AlphaFoldDB" id="A0A285CX60"/>
<dbReference type="InterPro" id="IPR003156">
    <property type="entry name" value="DHHA1_dom"/>
</dbReference>
<dbReference type="InterPro" id="IPR041122">
    <property type="entry name" value="RecJ_OB"/>
</dbReference>
<evidence type="ECO:0000259" key="6">
    <source>
        <dbReference type="Pfam" id="PF01368"/>
    </source>
</evidence>
<feature type="domain" description="DHHA1" evidence="7">
    <location>
        <begin position="345"/>
        <end position="438"/>
    </location>
</feature>
<dbReference type="Pfam" id="PF02272">
    <property type="entry name" value="DHHA1"/>
    <property type="match status" value="1"/>
</dbReference>
<evidence type="ECO:0000256" key="5">
    <source>
        <dbReference type="ARBA" id="ARBA00022839"/>
    </source>
</evidence>
<evidence type="ECO:0000313" key="10">
    <source>
        <dbReference type="EMBL" id="SNX71658.1"/>
    </source>
</evidence>
<dbReference type="SUPFAM" id="SSF64182">
    <property type="entry name" value="DHH phosphoesterases"/>
    <property type="match status" value="1"/>
</dbReference>
<keyword evidence="5 10" id="KW-0269">Exonuclease</keyword>
<evidence type="ECO:0000256" key="2">
    <source>
        <dbReference type="ARBA" id="ARBA00019841"/>
    </source>
</evidence>
<dbReference type="GO" id="GO:0006310">
    <property type="term" value="P:DNA recombination"/>
    <property type="evidence" value="ECO:0007669"/>
    <property type="project" value="InterPro"/>
</dbReference>
<keyword evidence="3" id="KW-0540">Nuclease</keyword>
<dbReference type="EMBL" id="OAOP01000005">
    <property type="protein sequence ID" value="SNX71658.1"/>
    <property type="molecule type" value="Genomic_DNA"/>
</dbReference>
<dbReference type="InterPro" id="IPR038763">
    <property type="entry name" value="DHH_sf"/>
</dbReference>
<dbReference type="PANTHER" id="PTHR30255:SF2">
    <property type="entry name" value="SINGLE-STRANDED-DNA-SPECIFIC EXONUCLEASE RECJ"/>
    <property type="match status" value="1"/>
</dbReference>
<feature type="domain" description="DDH" evidence="6">
    <location>
        <begin position="83"/>
        <end position="225"/>
    </location>
</feature>
<dbReference type="RefSeq" id="WP_179714279.1">
    <property type="nucleotide sequence ID" value="NZ_JBEPMQ010000019.1"/>
</dbReference>
<protein>
    <recommendedName>
        <fullName evidence="2">Single-stranded-DNA-specific exonuclease RecJ</fullName>
    </recommendedName>
</protein>
<evidence type="ECO:0000313" key="11">
    <source>
        <dbReference type="Proteomes" id="UP000219546"/>
    </source>
</evidence>
<dbReference type="Pfam" id="PF01368">
    <property type="entry name" value="DHH"/>
    <property type="match status" value="1"/>
</dbReference>
<dbReference type="InterPro" id="IPR004610">
    <property type="entry name" value="RecJ"/>
</dbReference>
<accession>A0A285CX60</accession>
<dbReference type="Proteomes" id="UP000219546">
    <property type="component" value="Unassembled WGS sequence"/>
</dbReference>
<dbReference type="InterPro" id="IPR051673">
    <property type="entry name" value="SSDNA_exonuclease_RecJ"/>
</dbReference>
<feature type="domain" description="Single-stranded-DNA-specific exonuclease RecJ C-terminal" evidence="8">
    <location>
        <begin position="566"/>
        <end position="761"/>
    </location>
</feature>
<dbReference type="PANTHER" id="PTHR30255">
    <property type="entry name" value="SINGLE-STRANDED-DNA-SPECIFIC EXONUCLEASE RECJ"/>
    <property type="match status" value="1"/>
</dbReference>
<evidence type="ECO:0000256" key="4">
    <source>
        <dbReference type="ARBA" id="ARBA00022801"/>
    </source>
</evidence>
<evidence type="ECO:0000259" key="9">
    <source>
        <dbReference type="Pfam" id="PF17768"/>
    </source>
</evidence>
<comment type="similarity">
    <text evidence="1">Belongs to the RecJ family.</text>
</comment>